<organism evidence="2">
    <name type="scientific">Micrurus spixii</name>
    <name type="common">Amazon coral snake</name>
    <dbReference type="NCBI Taxonomy" id="129469"/>
    <lineage>
        <taxon>Eukaryota</taxon>
        <taxon>Metazoa</taxon>
        <taxon>Chordata</taxon>
        <taxon>Craniata</taxon>
        <taxon>Vertebrata</taxon>
        <taxon>Euteleostomi</taxon>
        <taxon>Lepidosauria</taxon>
        <taxon>Squamata</taxon>
        <taxon>Bifurcata</taxon>
        <taxon>Unidentata</taxon>
        <taxon>Episquamata</taxon>
        <taxon>Toxicofera</taxon>
        <taxon>Serpentes</taxon>
        <taxon>Colubroidea</taxon>
        <taxon>Elapidae</taxon>
        <taxon>Elapinae</taxon>
        <taxon>Micrurus</taxon>
    </lineage>
</organism>
<feature type="region of interest" description="Disordered" evidence="1">
    <location>
        <begin position="78"/>
        <end position="103"/>
    </location>
</feature>
<dbReference type="AlphaFoldDB" id="A0A2D4N8V4"/>
<evidence type="ECO:0000313" key="2">
    <source>
        <dbReference type="EMBL" id="LAB41426.1"/>
    </source>
</evidence>
<protein>
    <submittedName>
        <fullName evidence="2">Uncharacterized protein</fullName>
    </submittedName>
</protein>
<dbReference type="EMBL" id="IACM01159878">
    <property type="protein sequence ID" value="LAB41426.1"/>
    <property type="molecule type" value="Transcribed_RNA"/>
</dbReference>
<proteinExistence type="predicted"/>
<evidence type="ECO:0000256" key="1">
    <source>
        <dbReference type="SAM" id="MobiDB-lite"/>
    </source>
</evidence>
<feature type="compositionally biased region" description="Polar residues" evidence="1">
    <location>
        <begin position="93"/>
        <end position="103"/>
    </location>
</feature>
<reference evidence="2" key="2">
    <citation type="submission" date="2017-11" db="EMBL/GenBank/DDBJ databases">
        <title>Coralsnake Venomics: Analyses of Venom Gland Transcriptomes and Proteomes of Six Brazilian Taxa.</title>
        <authorList>
            <person name="Aird S.D."/>
            <person name="Jorge da Silva N."/>
            <person name="Qiu L."/>
            <person name="Villar-Briones A."/>
            <person name="Aparecida-Saddi V."/>
            <person name="Campos-Telles M.P."/>
            <person name="Grau M."/>
            <person name="Mikheyev A.S."/>
        </authorList>
    </citation>
    <scope>NUCLEOTIDE SEQUENCE</scope>
    <source>
        <tissue evidence="2">Venom_gland</tissue>
    </source>
</reference>
<reference evidence="2" key="1">
    <citation type="submission" date="2017-07" db="EMBL/GenBank/DDBJ databases">
        <authorList>
            <person name="Mikheyev A."/>
            <person name="Grau M."/>
        </authorList>
    </citation>
    <scope>NUCLEOTIDE SEQUENCE</scope>
    <source>
        <tissue evidence="2">Venom_gland</tissue>
    </source>
</reference>
<accession>A0A2D4N8V4</accession>
<dbReference type="InterPro" id="IPR042566">
    <property type="entry name" value="L1_C"/>
</dbReference>
<name>A0A2D4N8V4_9SAUR</name>
<feature type="compositionally biased region" description="Basic and acidic residues" evidence="1">
    <location>
        <begin position="78"/>
        <end position="92"/>
    </location>
</feature>
<dbReference type="Gene3D" id="3.30.250.20">
    <property type="entry name" value="L1 transposable element, C-terminal domain"/>
    <property type="match status" value="1"/>
</dbReference>
<sequence>MRREYQFLTKMLLKKGVNYRWLIPEGLMFTWQEQRHRIDSIEKAELFYLEYFRGKEEETRKESLIEFQEDCLTKIEKEGAVGGEPREQREPRSTTAINPSYKV</sequence>